<keyword evidence="11" id="KW-1185">Reference proteome</keyword>
<evidence type="ECO:0000256" key="2">
    <source>
        <dbReference type="ARBA" id="ARBA00007018"/>
    </source>
</evidence>
<keyword evidence="3 8" id="KW-0812">Transmembrane</keyword>
<dbReference type="AlphaFoldDB" id="A0A6A5CA44"/>
<protein>
    <recommendedName>
        <fullName evidence="9">UBA domain-containing protein</fullName>
    </recommendedName>
</protein>
<reference evidence="10 11" key="1">
    <citation type="journal article" date="2019" name="Sci. Rep.">
        <title>Nanopore sequencing improves the draft genome of the human pathogenic amoeba Naegleria fowleri.</title>
        <authorList>
            <person name="Liechti N."/>
            <person name="Schurch N."/>
            <person name="Bruggmann R."/>
            <person name="Wittwer M."/>
        </authorList>
    </citation>
    <scope>NUCLEOTIDE SEQUENCE [LARGE SCALE GENOMIC DNA]</scope>
    <source>
        <strain evidence="10 11">ATCC 30894</strain>
    </source>
</reference>
<feature type="transmembrane region" description="Helical" evidence="8">
    <location>
        <begin position="332"/>
        <end position="355"/>
    </location>
</feature>
<evidence type="ECO:0000256" key="6">
    <source>
        <dbReference type="PIRSR" id="PIRSR604254-1"/>
    </source>
</evidence>
<feature type="transmembrane region" description="Helical" evidence="8">
    <location>
        <begin position="513"/>
        <end position="533"/>
    </location>
</feature>
<dbReference type="Gene3D" id="1.10.8.10">
    <property type="entry name" value="DNA helicase RuvA subunit, C-terminal domain"/>
    <property type="match status" value="1"/>
</dbReference>
<keyword evidence="4 8" id="KW-1133">Transmembrane helix</keyword>
<dbReference type="FunFam" id="1.10.8.10:FF:000003">
    <property type="entry name" value="UV excision repair protein RAD23 homolog"/>
    <property type="match status" value="1"/>
</dbReference>
<feature type="compositionally biased region" description="Low complexity" evidence="7">
    <location>
        <begin position="673"/>
        <end position="686"/>
    </location>
</feature>
<dbReference type="VEuPathDB" id="AmoebaDB:FDP41_011468"/>
<evidence type="ECO:0000256" key="3">
    <source>
        <dbReference type="ARBA" id="ARBA00022692"/>
    </source>
</evidence>
<name>A0A6A5CA44_NAEFO</name>
<keyword evidence="5 8" id="KW-0472">Membrane</keyword>
<evidence type="ECO:0000313" key="10">
    <source>
        <dbReference type="EMBL" id="KAF0982538.1"/>
    </source>
</evidence>
<evidence type="ECO:0000313" key="11">
    <source>
        <dbReference type="Proteomes" id="UP000444721"/>
    </source>
</evidence>
<feature type="region of interest" description="Disordered" evidence="7">
    <location>
        <begin position="90"/>
        <end position="118"/>
    </location>
</feature>
<dbReference type="InterPro" id="IPR004254">
    <property type="entry name" value="AdipoR/HlyIII-related"/>
</dbReference>
<evidence type="ECO:0000256" key="4">
    <source>
        <dbReference type="ARBA" id="ARBA00022989"/>
    </source>
</evidence>
<dbReference type="InterPro" id="IPR009060">
    <property type="entry name" value="UBA-like_sf"/>
</dbReference>
<feature type="region of interest" description="Disordered" evidence="7">
    <location>
        <begin position="158"/>
        <end position="191"/>
    </location>
</feature>
<feature type="binding site" evidence="6">
    <location>
        <position position="511"/>
    </location>
    <ligand>
        <name>Zn(2+)</name>
        <dbReference type="ChEBI" id="CHEBI:29105"/>
    </ligand>
</feature>
<organism evidence="10 11">
    <name type="scientific">Naegleria fowleri</name>
    <name type="common">Brain eating amoeba</name>
    <dbReference type="NCBI Taxonomy" id="5763"/>
    <lineage>
        <taxon>Eukaryota</taxon>
        <taxon>Discoba</taxon>
        <taxon>Heterolobosea</taxon>
        <taxon>Tetramitia</taxon>
        <taxon>Eutetramitia</taxon>
        <taxon>Vahlkampfiidae</taxon>
        <taxon>Naegleria</taxon>
    </lineage>
</organism>
<dbReference type="PANTHER" id="PTHR20855:SF52">
    <property type="entry name" value="ADIPONECTIN RECEPTOR PROTEIN"/>
    <property type="match status" value="1"/>
</dbReference>
<feature type="compositionally biased region" description="Basic and acidic residues" evidence="7">
    <location>
        <begin position="1"/>
        <end position="11"/>
    </location>
</feature>
<evidence type="ECO:0000256" key="1">
    <source>
        <dbReference type="ARBA" id="ARBA00004141"/>
    </source>
</evidence>
<dbReference type="RefSeq" id="XP_044567251.1">
    <property type="nucleotide sequence ID" value="XM_044701879.1"/>
</dbReference>
<feature type="transmembrane region" description="Helical" evidence="8">
    <location>
        <begin position="295"/>
        <end position="320"/>
    </location>
</feature>
<dbReference type="GO" id="GO:0046872">
    <property type="term" value="F:metal ion binding"/>
    <property type="evidence" value="ECO:0007669"/>
    <property type="project" value="UniProtKB-KW"/>
</dbReference>
<dbReference type="Pfam" id="PF03006">
    <property type="entry name" value="HlyIII"/>
    <property type="match status" value="1"/>
</dbReference>
<feature type="compositionally biased region" description="Basic and acidic residues" evidence="7">
    <location>
        <begin position="179"/>
        <end position="191"/>
    </location>
</feature>
<dbReference type="GeneID" id="68118683"/>
<dbReference type="Pfam" id="PF00627">
    <property type="entry name" value="UBA"/>
    <property type="match status" value="1"/>
</dbReference>
<feature type="transmembrane region" description="Helical" evidence="8">
    <location>
        <begin position="473"/>
        <end position="492"/>
    </location>
</feature>
<comment type="caution">
    <text evidence="10">The sequence shown here is derived from an EMBL/GenBank/DDBJ whole genome shotgun (WGS) entry which is preliminary data.</text>
</comment>
<dbReference type="GO" id="GO:0016020">
    <property type="term" value="C:membrane"/>
    <property type="evidence" value="ECO:0007669"/>
    <property type="project" value="UniProtKB-SubCell"/>
</dbReference>
<evidence type="ECO:0000256" key="7">
    <source>
        <dbReference type="SAM" id="MobiDB-lite"/>
    </source>
</evidence>
<evidence type="ECO:0000256" key="5">
    <source>
        <dbReference type="ARBA" id="ARBA00023136"/>
    </source>
</evidence>
<evidence type="ECO:0000256" key="8">
    <source>
        <dbReference type="SAM" id="Phobius"/>
    </source>
</evidence>
<feature type="binding site" evidence="6">
    <location>
        <position position="353"/>
    </location>
    <ligand>
        <name>Zn(2+)</name>
        <dbReference type="ChEBI" id="CHEBI:29105"/>
    </ligand>
</feature>
<feature type="compositionally biased region" description="Polar residues" evidence="7">
    <location>
        <begin position="95"/>
        <end position="112"/>
    </location>
</feature>
<feature type="compositionally biased region" description="Polar residues" evidence="7">
    <location>
        <begin position="15"/>
        <end position="41"/>
    </location>
</feature>
<dbReference type="OrthoDB" id="5585746at2759"/>
<dbReference type="PROSITE" id="PS50030">
    <property type="entry name" value="UBA"/>
    <property type="match status" value="1"/>
</dbReference>
<comment type="similarity">
    <text evidence="2">Belongs to the ADIPOR family.</text>
</comment>
<dbReference type="VEuPathDB" id="AmoebaDB:NF0029370"/>
<dbReference type="InterPro" id="IPR015940">
    <property type="entry name" value="UBA"/>
</dbReference>
<feature type="transmembrane region" description="Helical" evidence="8">
    <location>
        <begin position="430"/>
        <end position="453"/>
    </location>
</feature>
<gene>
    <name evidence="10" type="ORF">FDP41_011468</name>
</gene>
<proteinExistence type="inferred from homology"/>
<dbReference type="SUPFAM" id="SSF46934">
    <property type="entry name" value="UBA-like"/>
    <property type="match status" value="1"/>
</dbReference>
<feature type="compositionally biased region" description="Acidic residues" evidence="7">
    <location>
        <begin position="158"/>
        <end position="167"/>
    </location>
</feature>
<feature type="compositionally biased region" description="Polar residues" evidence="7">
    <location>
        <begin position="660"/>
        <end position="672"/>
    </location>
</feature>
<feature type="transmembrane region" description="Helical" evidence="8">
    <location>
        <begin position="608"/>
        <end position="627"/>
    </location>
</feature>
<feature type="domain" description="UBA" evidence="9">
    <location>
        <begin position="706"/>
        <end position="746"/>
    </location>
</feature>
<evidence type="ECO:0000259" key="9">
    <source>
        <dbReference type="PROSITE" id="PS50030"/>
    </source>
</evidence>
<dbReference type="GO" id="GO:0038023">
    <property type="term" value="F:signaling receptor activity"/>
    <property type="evidence" value="ECO:0007669"/>
    <property type="project" value="TreeGrafter"/>
</dbReference>
<feature type="transmembrane region" description="Helical" evidence="8">
    <location>
        <begin position="394"/>
        <end position="418"/>
    </location>
</feature>
<dbReference type="SMART" id="SM00165">
    <property type="entry name" value="UBA"/>
    <property type="match status" value="1"/>
</dbReference>
<dbReference type="EMBL" id="VFQX01000009">
    <property type="protein sequence ID" value="KAF0982538.1"/>
    <property type="molecule type" value="Genomic_DNA"/>
</dbReference>
<feature type="compositionally biased region" description="Low complexity" evidence="7">
    <location>
        <begin position="168"/>
        <end position="177"/>
    </location>
</feature>
<sequence>MNKTDGTKEEEIFQSDGQDVSSKYENQTAASIHPLPSSSSENNEKGHHAIILQKDEELNENQPLDDHYPNKLLKPHFPKYELHHHHLHEETTTTDFTSTGDEVTDHSFNASNHAEERPINKIEEVAERFAHATKKKSKTALKLITVTPFNVLKEIMEEEEQVEEEQPSEPQRQSHSRSSSREEIKAEQEIDGQHDMHAAVAQDHGQQNEEQQEKLIEHDSASEVHDPHDTLKNPHNQEDSGKTIKFQTQFCLCTFDETPDFLRNNPYIRGHYRKYFSLKLCLQSIFKLHNETVNIWTHLLPIFGFLALVFYTIYFMVIVHNTGANAQNVLDMFIIMIYLGMAINCFFCSTMYHTLSCHSKKIWSISYRCDVSAISGLIGSSIIPALYFNLYCYVGWQIVYISSIGLFAIVGMIFPCLPFKSQRALKIFRIVRTVLFISMVLSAIIPISHFLLFILPLKQEYTGGFHSEFNQEFFIGIIITVSLYGIGLLFWLTKMPERFFPGKFDLFLSSHNIWHAFIIAASSLWYSYCLNLYKVKVEKLKAGLTCPEICRKSLISGPYGFMFAALVVYIFEIPPTAHMKIFNILPVSDKQTIYILVIQFLLTNFPHSLLPAVSGIISGTVYQYLLCNIFKLDRKLKFPAFLVKFASEVVKPLLQPNNYQTSSARPATSVNRNLGSSNQGNQQPQNIMHDNFMTQDHDQLSNLQGNVSEDNIQQLMNMGFSRTQCEIALRQANNDIHLATELLLHE</sequence>
<feature type="region of interest" description="Disordered" evidence="7">
    <location>
        <begin position="1"/>
        <end position="48"/>
    </location>
</feature>
<dbReference type="VEuPathDB" id="AmoebaDB:NfTy_018810"/>
<dbReference type="VEuPathDB" id="AmoebaDB:NF0029380"/>
<dbReference type="PANTHER" id="PTHR20855">
    <property type="entry name" value="ADIPOR/PROGESTIN RECEPTOR-RELATED"/>
    <property type="match status" value="1"/>
</dbReference>
<feature type="binding site" evidence="6">
    <location>
        <position position="515"/>
    </location>
    <ligand>
        <name>Zn(2+)</name>
        <dbReference type="ChEBI" id="CHEBI:29105"/>
    </ligand>
</feature>
<comment type="subcellular location">
    <subcellularLocation>
        <location evidence="1">Membrane</location>
        <topology evidence="1">Multi-pass membrane protein</topology>
    </subcellularLocation>
</comment>
<keyword evidence="6" id="KW-0862">Zinc</keyword>
<keyword evidence="6" id="KW-0479">Metal-binding</keyword>
<accession>A0A6A5CA44</accession>
<feature type="transmembrane region" description="Helical" evidence="8">
    <location>
        <begin position="553"/>
        <end position="571"/>
    </location>
</feature>
<feature type="region of interest" description="Disordered" evidence="7">
    <location>
        <begin position="660"/>
        <end position="686"/>
    </location>
</feature>
<dbReference type="Proteomes" id="UP000444721">
    <property type="component" value="Unassembled WGS sequence"/>
</dbReference>